<proteinExistence type="predicted"/>
<organism evidence="2">
    <name type="scientific">Beihai levi-like virus 13</name>
    <dbReference type="NCBI Taxonomy" id="1922398"/>
    <lineage>
        <taxon>Viruses</taxon>
        <taxon>Riboviria</taxon>
    </lineage>
</organism>
<evidence type="ECO:0008006" key="3">
    <source>
        <dbReference type="Google" id="ProtNLM"/>
    </source>
</evidence>
<sequence>MSNLRLRDDPLVEEIANLQQNTGGGWYDHAGPFQVSAESRSFLDYNTPRFNLKIRQGKIINNPCKLTIYERSSDNYPGWSGGKHPSHSSNSPNGYNYEQQGPVSQHWLNAIGGVTVLPHVIYKDIVQTAKHDCLKRIDSTPYAFAEDLFEVKQTLQYLKNPLASIAQLIRRMWRAVKKLSVDELISIPKALSQVWLEYRFAFMPLVRSIISILEAYSSKDKTRPKRLSSHGIETQIGNISGTFTKSNVKFSYSHVVRASAHATVLYEVLNPIQDFRFRYGLRLKDLPETIWAVMPYSFMVDRVSDISGFVRGVTNIFDPSLRFLAASVTTKVDDIFSYQFAGTVPSGGWTTTANGDVVTTRNFTYQRDVWKPSLLDTLPDFNLEDLYDEAFEILDIVALLLQKTR</sequence>
<accession>A0A1L3KI90</accession>
<feature type="compositionally biased region" description="Polar residues" evidence="1">
    <location>
        <begin position="87"/>
        <end position="98"/>
    </location>
</feature>
<reference evidence="2" key="1">
    <citation type="journal article" date="2016" name="Nature">
        <title>Redefining the invertebrate RNA virosphere.</title>
        <authorList>
            <person name="Shi M."/>
            <person name="Lin X.D."/>
            <person name="Tian J.H."/>
            <person name="Chen L.J."/>
            <person name="Chen X."/>
            <person name="Li C.X."/>
            <person name="Qin X.C."/>
            <person name="Li J."/>
            <person name="Cao J.P."/>
            <person name="Eden J.S."/>
            <person name="Buchmann J."/>
            <person name="Wang W."/>
            <person name="Xu J."/>
            <person name="Holmes E.C."/>
            <person name="Zhang Y.Z."/>
        </authorList>
    </citation>
    <scope>NUCLEOTIDE SEQUENCE</scope>
    <source>
        <strain evidence="2">BHTSS2294</strain>
    </source>
</reference>
<protein>
    <recommendedName>
        <fullName evidence="3">Maturation protein</fullName>
    </recommendedName>
</protein>
<dbReference type="EMBL" id="KX883494">
    <property type="protein sequence ID" value="APG77056.1"/>
    <property type="molecule type" value="Genomic_RNA"/>
</dbReference>
<evidence type="ECO:0000256" key="1">
    <source>
        <dbReference type="SAM" id="MobiDB-lite"/>
    </source>
</evidence>
<feature type="region of interest" description="Disordered" evidence="1">
    <location>
        <begin position="78"/>
        <end position="98"/>
    </location>
</feature>
<evidence type="ECO:0000313" key="2">
    <source>
        <dbReference type="EMBL" id="APG77056.1"/>
    </source>
</evidence>
<name>A0A1L3KI90_9VIRU</name>